<feature type="transmembrane region" description="Helical" evidence="1">
    <location>
        <begin position="88"/>
        <end position="104"/>
    </location>
</feature>
<feature type="transmembrane region" description="Helical" evidence="1">
    <location>
        <begin position="33"/>
        <end position="53"/>
    </location>
</feature>
<dbReference type="InterPro" id="IPR052529">
    <property type="entry name" value="Bact_Transport_Assoc"/>
</dbReference>
<feature type="transmembrane region" description="Helical" evidence="1">
    <location>
        <begin position="287"/>
        <end position="307"/>
    </location>
</feature>
<name>A0ABV2QMF0_9MICO</name>
<sequence>MLGMYGAHVGVTEPFDWAQPGSWLDVVNGRSSILFAVLAGVSIAIISGGTTPAAGADLRTARIRILVRAVLIFAIGMLLVALDTRIAIILPMYAVLFVAALPVLSWRPRSLFIAAGAVSVVAPVVVVAISPGLQNGGLLVDLLVTGHYPALIWIAFVLAGLGIGRLDLRQPSIRLRLLAVGAGLAVLGYGAGVAANQAVAASTRPVAYDIQLLATVEAHSGSPFEVIGSAGFAIAVIALCLIASGPLRIPLYPVAAVGSMALTAYTAHVVIVYLIGDSAFMQPDNGLYLWFVLGALVACSIWARLLGRGPLERVLTLVSRFAANPARRRTVR</sequence>
<keyword evidence="4" id="KW-1185">Reference proteome</keyword>
<dbReference type="EMBL" id="JBEPSJ010000002">
    <property type="protein sequence ID" value="MET4582231.1"/>
    <property type="molecule type" value="Genomic_DNA"/>
</dbReference>
<feature type="transmembrane region" description="Helical" evidence="1">
    <location>
        <begin position="65"/>
        <end position="82"/>
    </location>
</feature>
<proteinExistence type="predicted"/>
<gene>
    <name evidence="3" type="ORF">ABIE21_001741</name>
</gene>
<evidence type="ECO:0000256" key="1">
    <source>
        <dbReference type="SAM" id="Phobius"/>
    </source>
</evidence>
<feature type="domain" description="DUF418" evidence="2">
    <location>
        <begin position="216"/>
        <end position="315"/>
    </location>
</feature>
<protein>
    <recommendedName>
        <fullName evidence="2">DUF418 domain-containing protein</fullName>
    </recommendedName>
</protein>
<feature type="transmembrane region" description="Helical" evidence="1">
    <location>
        <begin position="150"/>
        <end position="168"/>
    </location>
</feature>
<dbReference type="Proteomes" id="UP001549257">
    <property type="component" value="Unassembled WGS sequence"/>
</dbReference>
<accession>A0ABV2QMF0</accession>
<keyword evidence="1" id="KW-1133">Transmembrane helix</keyword>
<reference evidence="3 4" key="1">
    <citation type="submission" date="2024-06" db="EMBL/GenBank/DDBJ databases">
        <title>Sorghum-associated microbial communities from plants grown in Nebraska, USA.</title>
        <authorList>
            <person name="Schachtman D."/>
        </authorList>
    </citation>
    <scope>NUCLEOTIDE SEQUENCE [LARGE SCALE GENOMIC DNA]</scope>
    <source>
        <strain evidence="3 4">2857</strain>
    </source>
</reference>
<evidence type="ECO:0000313" key="4">
    <source>
        <dbReference type="Proteomes" id="UP001549257"/>
    </source>
</evidence>
<evidence type="ECO:0000313" key="3">
    <source>
        <dbReference type="EMBL" id="MET4582231.1"/>
    </source>
</evidence>
<dbReference type="InterPro" id="IPR007349">
    <property type="entry name" value="DUF418"/>
</dbReference>
<dbReference type="Pfam" id="PF04235">
    <property type="entry name" value="DUF418"/>
    <property type="match status" value="1"/>
</dbReference>
<keyword evidence="1" id="KW-0812">Transmembrane</keyword>
<comment type="caution">
    <text evidence="3">The sequence shown here is derived from an EMBL/GenBank/DDBJ whole genome shotgun (WGS) entry which is preliminary data.</text>
</comment>
<feature type="transmembrane region" description="Helical" evidence="1">
    <location>
        <begin position="111"/>
        <end position="130"/>
    </location>
</feature>
<organism evidence="3 4">
    <name type="scientific">Conyzicola nivalis</name>
    <dbReference type="NCBI Taxonomy" id="1477021"/>
    <lineage>
        <taxon>Bacteria</taxon>
        <taxon>Bacillati</taxon>
        <taxon>Actinomycetota</taxon>
        <taxon>Actinomycetes</taxon>
        <taxon>Micrococcales</taxon>
        <taxon>Microbacteriaceae</taxon>
        <taxon>Conyzicola</taxon>
    </lineage>
</organism>
<evidence type="ECO:0000259" key="2">
    <source>
        <dbReference type="Pfam" id="PF04235"/>
    </source>
</evidence>
<dbReference type="PANTHER" id="PTHR30590:SF2">
    <property type="entry name" value="INNER MEMBRANE PROTEIN"/>
    <property type="match status" value="1"/>
</dbReference>
<feature type="transmembrane region" description="Helical" evidence="1">
    <location>
        <begin position="251"/>
        <end position="275"/>
    </location>
</feature>
<dbReference type="PANTHER" id="PTHR30590">
    <property type="entry name" value="INNER MEMBRANE PROTEIN"/>
    <property type="match status" value="1"/>
</dbReference>
<feature type="transmembrane region" description="Helical" evidence="1">
    <location>
        <begin position="175"/>
        <end position="195"/>
    </location>
</feature>
<feature type="transmembrane region" description="Helical" evidence="1">
    <location>
        <begin position="226"/>
        <end position="244"/>
    </location>
</feature>
<keyword evidence="1" id="KW-0472">Membrane</keyword>